<keyword evidence="2 4" id="KW-0238">DNA-binding</keyword>
<keyword evidence="3" id="KW-0804">Transcription</keyword>
<sequence>MAQRQRTEDSRHDQAESAAERIKDAALKLFSARGIDGVTVRQIVAEAGARNNASLHYYFGSKDALVRALILECAHLSDSARIRRLDEIEAAGGPREVAEIIRLIVEVETTPRGVGSGGAMGASSGHMRFVMGLQINNRRVFMQALTGHRNSGYLRCIDHIYRLLPGIPKSVLNQRLIFMDLFMGSTLAAREAAFEQDPTGGKLWSSELAIENLIISACGILTAGPITAPPEVQW</sequence>
<evidence type="ECO:0000259" key="5">
    <source>
        <dbReference type="PROSITE" id="PS50977"/>
    </source>
</evidence>
<protein>
    <submittedName>
        <fullName evidence="6">Regulatory protein, TetR</fullName>
    </submittedName>
</protein>
<dbReference type="InterPro" id="IPR001647">
    <property type="entry name" value="HTH_TetR"/>
</dbReference>
<proteinExistence type="predicted"/>
<evidence type="ECO:0000256" key="3">
    <source>
        <dbReference type="ARBA" id="ARBA00023163"/>
    </source>
</evidence>
<name>A3TSQ2_PSEBH</name>
<dbReference type="STRING" id="252305.OB2597_05335"/>
<dbReference type="eggNOG" id="COG1309">
    <property type="taxonomic scope" value="Bacteria"/>
</dbReference>
<dbReference type="PANTHER" id="PTHR30055:SF234">
    <property type="entry name" value="HTH-TYPE TRANSCRIPTIONAL REGULATOR BETI"/>
    <property type="match status" value="1"/>
</dbReference>
<evidence type="ECO:0000313" key="6">
    <source>
        <dbReference type="EMBL" id="EAQ04679.1"/>
    </source>
</evidence>
<feature type="DNA-binding region" description="H-T-H motif" evidence="4">
    <location>
        <begin position="40"/>
        <end position="59"/>
    </location>
</feature>
<dbReference type="PANTHER" id="PTHR30055">
    <property type="entry name" value="HTH-TYPE TRANSCRIPTIONAL REGULATOR RUTR"/>
    <property type="match status" value="1"/>
</dbReference>
<organism evidence="6 7">
    <name type="scientific">Pseudooceanicola batsensis (strain ATCC BAA-863 / DSM 15984 / KCTC 12145 / HTCC2597)</name>
    <name type="common">Oceanicola batsensis</name>
    <dbReference type="NCBI Taxonomy" id="252305"/>
    <lineage>
        <taxon>Bacteria</taxon>
        <taxon>Pseudomonadati</taxon>
        <taxon>Pseudomonadota</taxon>
        <taxon>Alphaproteobacteria</taxon>
        <taxon>Rhodobacterales</taxon>
        <taxon>Paracoccaceae</taxon>
        <taxon>Pseudooceanicola</taxon>
    </lineage>
</organism>
<dbReference type="SUPFAM" id="SSF46689">
    <property type="entry name" value="Homeodomain-like"/>
    <property type="match status" value="1"/>
</dbReference>
<dbReference type="EMBL" id="AAMO01000001">
    <property type="protein sequence ID" value="EAQ04679.1"/>
    <property type="molecule type" value="Genomic_DNA"/>
</dbReference>
<comment type="caution">
    <text evidence="6">The sequence shown here is derived from an EMBL/GenBank/DDBJ whole genome shotgun (WGS) entry which is preliminary data.</text>
</comment>
<keyword evidence="7" id="KW-1185">Reference proteome</keyword>
<dbReference type="Pfam" id="PF00440">
    <property type="entry name" value="TetR_N"/>
    <property type="match status" value="1"/>
</dbReference>
<evidence type="ECO:0000256" key="1">
    <source>
        <dbReference type="ARBA" id="ARBA00023015"/>
    </source>
</evidence>
<accession>A3TSQ2</accession>
<evidence type="ECO:0000256" key="2">
    <source>
        <dbReference type="ARBA" id="ARBA00023125"/>
    </source>
</evidence>
<evidence type="ECO:0000313" key="7">
    <source>
        <dbReference type="Proteomes" id="UP000004318"/>
    </source>
</evidence>
<dbReference type="Gene3D" id="1.10.357.10">
    <property type="entry name" value="Tetracycline Repressor, domain 2"/>
    <property type="match status" value="1"/>
</dbReference>
<dbReference type="InterPro" id="IPR009057">
    <property type="entry name" value="Homeodomain-like_sf"/>
</dbReference>
<dbReference type="OrthoDB" id="2356263at2"/>
<dbReference type="GO" id="GO:0000976">
    <property type="term" value="F:transcription cis-regulatory region binding"/>
    <property type="evidence" value="ECO:0007669"/>
    <property type="project" value="TreeGrafter"/>
</dbReference>
<dbReference type="Proteomes" id="UP000004318">
    <property type="component" value="Unassembled WGS sequence"/>
</dbReference>
<dbReference type="PROSITE" id="PS50977">
    <property type="entry name" value="HTH_TETR_2"/>
    <property type="match status" value="1"/>
</dbReference>
<gene>
    <name evidence="6" type="ORF">OB2597_05335</name>
</gene>
<dbReference type="HOGENOM" id="CLU_069356_19_2_5"/>
<dbReference type="AlphaFoldDB" id="A3TSQ2"/>
<dbReference type="GO" id="GO:0003700">
    <property type="term" value="F:DNA-binding transcription factor activity"/>
    <property type="evidence" value="ECO:0007669"/>
    <property type="project" value="TreeGrafter"/>
</dbReference>
<feature type="domain" description="HTH tetR-type" evidence="5">
    <location>
        <begin position="16"/>
        <end position="77"/>
    </location>
</feature>
<keyword evidence="1" id="KW-0805">Transcription regulation</keyword>
<dbReference type="RefSeq" id="WP_009805296.1">
    <property type="nucleotide sequence ID" value="NZ_CH724131.1"/>
</dbReference>
<reference evidence="6 7" key="1">
    <citation type="journal article" date="2010" name="J. Bacteriol.">
        <title>Genome sequences of Oceanicola granulosus HTCC2516(T) and Oceanicola batsensis HTCC2597(TDelta).</title>
        <authorList>
            <person name="Thrash J.C."/>
            <person name="Cho J.C."/>
            <person name="Vergin K.L."/>
            <person name="Giovannoni S.J."/>
        </authorList>
    </citation>
    <scope>NUCLEOTIDE SEQUENCE [LARGE SCALE GENOMIC DNA]</scope>
    <source>
        <strain evidence="7">ATCC BAA-863 / DSM 15984 / KCTC 12145 / HTCC2597</strain>
    </source>
</reference>
<dbReference type="InterPro" id="IPR050109">
    <property type="entry name" value="HTH-type_TetR-like_transc_reg"/>
</dbReference>
<evidence type="ECO:0000256" key="4">
    <source>
        <dbReference type="PROSITE-ProRule" id="PRU00335"/>
    </source>
</evidence>